<evidence type="ECO:0000256" key="3">
    <source>
        <dbReference type="ARBA" id="ARBA00022857"/>
    </source>
</evidence>
<evidence type="ECO:0000313" key="8">
    <source>
        <dbReference type="EMBL" id="SDF24917.1"/>
    </source>
</evidence>
<dbReference type="PANTHER" id="PTHR43543:SF1">
    <property type="entry name" value="MALONIC SEMIALDEHYDE REDUCTASE RUTE-RELATED"/>
    <property type="match status" value="1"/>
</dbReference>
<dbReference type="Gene3D" id="3.40.109.10">
    <property type="entry name" value="NADH Oxidase"/>
    <property type="match status" value="1"/>
</dbReference>
<dbReference type="GO" id="GO:0016491">
    <property type="term" value="F:oxidoreductase activity"/>
    <property type="evidence" value="ECO:0007669"/>
    <property type="project" value="UniProtKB-UniRule"/>
</dbReference>
<evidence type="ECO:0000313" key="9">
    <source>
        <dbReference type="Proteomes" id="UP000198717"/>
    </source>
</evidence>
<dbReference type="Proteomes" id="UP000198717">
    <property type="component" value="Unassembled WGS sequence"/>
</dbReference>
<dbReference type="SUPFAM" id="SSF55469">
    <property type="entry name" value="FMN-dependent nitroreductase-like"/>
    <property type="match status" value="1"/>
</dbReference>
<organism evidence="7 10">
    <name type="scientific">Myxococcus virescens</name>
    <dbReference type="NCBI Taxonomy" id="83456"/>
    <lineage>
        <taxon>Bacteria</taxon>
        <taxon>Pseudomonadati</taxon>
        <taxon>Myxococcota</taxon>
        <taxon>Myxococcia</taxon>
        <taxon>Myxococcales</taxon>
        <taxon>Cystobacterineae</taxon>
        <taxon>Myxococcaceae</taxon>
        <taxon>Myxococcus</taxon>
    </lineage>
</organism>
<dbReference type="CDD" id="cd02148">
    <property type="entry name" value="RutE-like"/>
    <property type="match status" value="1"/>
</dbReference>
<evidence type="ECO:0000256" key="2">
    <source>
        <dbReference type="ARBA" id="ARBA00022643"/>
    </source>
</evidence>
<comment type="caution">
    <text evidence="7">The sequence shown here is derived from an EMBL/GenBank/DDBJ whole genome shotgun (WGS) entry which is preliminary data.</text>
</comment>
<evidence type="ECO:0000313" key="10">
    <source>
        <dbReference type="Proteomes" id="UP000321224"/>
    </source>
</evidence>
<keyword evidence="3 5" id="KW-0521">NADP</keyword>
<evidence type="ECO:0000256" key="4">
    <source>
        <dbReference type="ARBA" id="ARBA00023002"/>
    </source>
</evidence>
<dbReference type="PANTHER" id="PTHR43543">
    <property type="entry name" value="MALONIC SEMIALDEHYDE REDUCTASE RUTE-RELATED"/>
    <property type="match status" value="1"/>
</dbReference>
<keyword evidence="2 5" id="KW-0288">FMN</keyword>
<dbReference type="InterPro" id="IPR050461">
    <property type="entry name" value="Nitroreductase_HadB/RutE"/>
</dbReference>
<keyword evidence="4 5" id="KW-0560">Oxidoreductase</keyword>
<evidence type="ECO:0000256" key="5">
    <source>
        <dbReference type="HAMAP-Rule" id="MF_01204"/>
    </source>
</evidence>
<evidence type="ECO:0000259" key="6">
    <source>
        <dbReference type="Pfam" id="PF00881"/>
    </source>
</evidence>
<name>A0A511HMT1_9BACT</name>
<gene>
    <name evidence="7" type="ORF">MVI01_66640</name>
    <name evidence="8" type="ORF">SAMN04488504_1266</name>
</gene>
<dbReference type="NCBIfam" id="NF003768">
    <property type="entry name" value="PRK05365.1"/>
    <property type="match status" value="1"/>
</dbReference>
<protein>
    <recommendedName>
        <fullName evidence="5">Putative NADH dehydrogenase/NAD(P)H nitroreductase MVI01_66640</fullName>
        <ecNumber evidence="5">1.-.-.-</ecNumber>
    </recommendedName>
</protein>
<dbReference type="EC" id="1.-.-.-" evidence="5"/>
<feature type="domain" description="Nitroreductase" evidence="6">
    <location>
        <begin position="22"/>
        <end position="178"/>
    </location>
</feature>
<comment type="similarity">
    <text evidence="5">Belongs to the nitroreductase family. HadB/RutE subfamily.</text>
</comment>
<keyword evidence="5" id="KW-0520">NAD</keyword>
<sequence>MATQQAGLDANALNQLFLDARTHNAWLDKPVADDVLQQLYALTRMAPTAANSQPVRIVFVKSREAKERLKPTLSPGNVDKTMNAPVTAIIAYDTAFYEKFPQLFPARDMKAGFLAMPAEAREKTAYMNSSLQGGYFILAARALGLDCGPMAGFDNAKVDAAFFPEGKWKSNFLINLGYGDAEKLFPRNPRLDFSEACRIE</sequence>
<reference evidence="7 10" key="2">
    <citation type="submission" date="2019-07" db="EMBL/GenBank/DDBJ databases">
        <title>Whole genome shotgun sequence of Myxococcus virescens NBRC 100334.</title>
        <authorList>
            <person name="Hosoyama A."/>
            <person name="Uohara A."/>
            <person name="Ohji S."/>
            <person name="Ichikawa N."/>
        </authorList>
    </citation>
    <scope>NUCLEOTIDE SEQUENCE [LARGE SCALE GENOMIC DNA]</scope>
    <source>
        <strain evidence="7 10">NBRC 100334</strain>
    </source>
</reference>
<dbReference type="InterPro" id="IPR029479">
    <property type="entry name" value="Nitroreductase"/>
</dbReference>
<dbReference type="AlphaFoldDB" id="A0A511HMT1"/>
<dbReference type="RefSeq" id="WP_090495663.1">
    <property type="nucleotide sequence ID" value="NZ_BJVY01000055.1"/>
</dbReference>
<comment type="cofactor">
    <cofactor evidence="5">
        <name>FMN</name>
        <dbReference type="ChEBI" id="CHEBI:58210"/>
    </cofactor>
</comment>
<dbReference type="Pfam" id="PF00881">
    <property type="entry name" value="Nitroreductase"/>
    <property type="match status" value="1"/>
</dbReference>
<proteinExistence type="inferred from homology"/>
<keyword evidence="9" id="KW-1185">Reference proteome</keyword>
<evidence type="ECO:0000313" key="7">
    <source>
        <dbReference type="EMBL" id="GEL74880.1"/>
    </source>
</evidence>
<dbReference type="HAMAP" id="MF_01204">
    <property type="entry name" value="Oxidoreductase_RutE_HadB"/>
    <property type="match status" value="1"/>
</dbReference>
<keyword evidence="1 5" id="KW-0285">Flavoprotein</keyword>
<dbReference type="EMBL" id="FNAJ01000026">
    <property type="protein sequence ID" value="SDF24917.1"/>
    <property type="molecule type" value="Genomic_DNA"/>
</dbReference>
<dbReference type="Proteomes" id="UP000321224">
    <property type="component" value="Unassembled WGS sequence"/>
</dbReference>
<reference evidence="8 9" key="1">
    <citation type="submission" date="2016-10" db="EMBL/GenBank/DDBJ databases">
        <authorList>
            <person name="Varghese N."/>
            <person name="Submissions S."/>
        </authorList>
    </citation>
    <scope>NUCLEOTIDE SEQUENCE [LARGE SCALE GENOMIC DNA]</scope>
    <source>
        <strain evidence="8 9">DSM 2260</strain>
    </source>
</reference>
<evidence type="ECO:0000256" key="1">
    <source>
        <dbReference type="ARBA" id="ARBA00022630"/>
    </source>
</evidence>
<dbReference type="InterPro" id="IPR000415">
    <property type="entry name" value="Nitroreductase-like"/>
</dbReference>
<dbReference type="InterPro" id="IPR023936">
    <property type="entry name" value="RutE-like"/>
</dbReference>
<dbReference type="EMBL" id="BJVY01000055">
    <property type="protein sequence ID" value="GEL74880.1"/>
    <property type="molecule type" value="Genomic_DNA"/>
</dbReference>
<accession>A0A511HMT1</accession>